<dbReference type="Gene3D" id="3.40.50.300">
    <property type="entry name" value="P-loop containing nucleotide triphosphate hydrolases"/>
    <property type="match status" value="1"/>
</dbReference>
<feature type="domain" description="AIG1-type G" evidence="4">
    <location>
        <begin position="14"/>
        <end position="160"/>
    </location>
</feature>
<sequence>MDAVNSKPSDANMILVMGVTGSGKSFLINQLAGKEVVVESAQLESSRSRKVSDQVLGTAVCQAVPIEIGRTKVLLIDTPGFDDSKRTDVDILMEISKLLTAQYQLGVSLKGIIYLHRITDNRYQGSSVRTLDIFNEICGERALKNVILASTRWDKVDEQEGAARETQLREKFWSYMLDHGSKMTRYHGDRESAHAMISQLLGSGNVILDIQRQLVDEGKTLDETSAGAFVNGNISEAIKKSNAEIEILQRKLGESNNAMKQKLEEDKKREEAIARQARRDQVSLRTNVGQDVQDEMNVEMGRRKKRSKRMGIIMPLLPAALSILEMFIGLPIGASDLFSSWILGEEGDGGLFNQFSELFA</sequence>
<dbReference type="AlphaFoldDB" id="A0A9N9Q0T2"/>
<dbReference type="EMBL" id="CAJVRL010000135">
    <property type="protein sequence ID" value="CAG8962468.1"/>
    <property type="molecule type" value="Genomic_DNA"/>
</dbReference>
<evidence type="ECO:0000313" key="5">
    <source>
        <dbReference type="EMBL" id="CAG8962468.1"/>
    </source>
</evidence>
<accession>A0A9N9Q0T2</accession>
<keyword evidence="1" id="KW-0547">Nucleotide-binding</keyword>
<keyword evidence="3" id="KW-1133">Transmembrane helix</keyword>
<proteinExistence type="predicted"/>
<keyword evidence="3" id="KW-0812">Transmembrane</keyword>
<gene>
    <name evidence="5" type="ORF">HYFRA_00014198</name>
</gene>
<feature type="coiled-coil region" evidence="2">
    <location>
        <begin position="231"/>
        <end position="280"/>
    </location>
</feature>
<evidence type="ECO:0000256" key="3">
    <source>
        <dbReference type="SAM" id="Phobius"/>
    </source>
</evidence>
<keyword evidence="6" id="KW-1185">Reference proteome</keyword>
<feature type="transmembrane region" description="Helical" evidence="3">
    <location>
        <begin position="312"/>
        <end position="334"/>
    </location>
</feature>
<evidence type="ECO:0000256" key="1">
    <source>
        <dbReference type="ARBA" id="ARBA00022741"/>
    </source>
</evidence>
<evidence type="ECO:0000256" key="2">
    <source>
        <dbReference type="SAM" id="Coils"/>
    </source>
</evidence>
<organism evidence="5 6">
    <name type="scientific">Hymenoscyphus fraxineus</name>
    <dbReference type="NCBI Taxonomy" id="746836"/>
    <lineage>
        <taxon>Eukaryota</taxon>
        <taxon>Fungi</taxon>
        <taxon>Dikarya</taxon>
        <taxon>Ascomycota</taxon>
        <taxon>Pezizomycotina</taxon>
        <taxon>Leotiomycetes</taxon>
        <taxon>Helotiales</taxon>
        <taxon>Helotiaceae</taxon>
        <taxon>Hymenoscyphus</taxon>
    </lineage>
</organism>
<name>A0A9N9Q0T2_9HELO</name>
<dbReference type="Proteomes" id="UP000696280">
    <property type="component" value="Unassembled WGS sequence"/>
</dbReference>
<protein>
    <recommendedName>
        <fullName evidence="4">AIG1-type G domain-containing protein</fullName>
    </recommendedName>
</protein>
<dbReference type="GO" id="GO:0005525">
    <property type="term" value="F:GTP binding"/>
    <property type="evidence" value="ECO:0007669"/>
    <property type="project" value="InterPro"/>
</dbReference>
<dbReference type="SUPFAM" id="SSF52540">
    <property type="entry name" value="P-loop containing nucleoside triphosphate hydrolases"/>
    <property type="match status" value="1"/>
</dbReference>
<comment type="caution">
    <text evidence="5">The sequence shown here is derived from an EMBL/GenBank/DDBJ whole genome shotgun (WGS) entry which is preliminary data.</text>
</comment>
<dbReference type="Pfam" id="PF04548">
    <property type="entry name" value="AIG1"/>
    <property type="match status" value="1"/>
</dbReference>
<dbReference type="OrthoDB" id="8954335at2759"/>
<evidence type="ECO:0000313" key="6">
    <source>
        <dbReference type="Proteomes" id="UP000696280"/>
    </source>
</evidence>
<keyword evidence="2" id="KW-0175">Coiled coil</keyword>
<keyword evidence="3" id="KW-0472">Membrane</keyword>
<reference evidence="5" key="1">
    <citation type="submission" date="2021-07" db="EMBL/GenBank/DDBJ databases">
        <authorList>
            <person name="Durling M."/>
        </authorList>
    </citation>
    <scope>NUCLEOTIDE SEQUENCE</scope>
</reference>
<dbReference type="InterPro" id="IPR006703">
    <property type="entry name" value="G_AIG1"/>
</dbReference>
<evidence type="ECO:0000259" key="4">
    <source>
        <dbReference type="Pfam" id="PF04548"/>
    </source>
</evidence>
<dbReference type="InterPro" id="IPR027417">
    <property type="entry name" value="P-loop_NTPase"/>
</dbReference>